<dbReference type="InterPro" id="IPR003594">
    <property type="entry name" value="HATPase_dom"/>
</dbReference>
<gene>
    <name evidence="14" type="ORF">JN12_00663</name>
</gene>
<dbReference type="InterPro" id="IPR005467">
    <property type="entry name" value="His_kinase_dom"/>
</dbReference>
<feature type="domain" description="Response regulatory" evidence="12">
    <location>
        <begin position="629"/>
        <end position="744"/>
    </location>
</feature>
<keyword evidence="10" id="KW-0812">Transmembrane</keyword>
<dbReference type="SUPFAM" id="SSF47384">
    <property type="entry name" value="Homodimeric domain of signal transducing histidine kinase"/>
    <property type="match status" value="1"/>
</dbReference>
<dbReference type="Pfam" id="PF13426">
    <property type="entry name" value="PAS_9"/>
    <property type="match status" value="1"/>
</dbReference>
<dbReference type="InterPro" id="IPR011006">
    <property type="entry name" value="CheY-like_superfamily"/>
</dbReference>
<dbReference type="Pfam" id="PF00072">
    <property type="entry name" value="Response_reg"/>
    <property type="match status" value="1"/>
</dbReference>
<evidence type="ECO:0000259" key="11">
    <source>
        <dbReference type="PROSITE" id="PS50109"/>
    </source>
</evidence>
<evidence type="ECO:0000256" key="1">
    <source>
        <dbReference type="ARBA" id="ARBA00000085"/>
    </source>
</evidence>
<dbReference type="NCBIfam" id="TIGR00229">
    <property type="entry name" value="sensory_box"/>
    <property type="match status" value="1"/>
</dbReference>
<dbReference type="InterPro" id="IPR036890">
    <property type="entry name" value="HATPase_C_sf"/>
</dbReference>
<feature type="transmembrane region" description="Helical" evidence="10">
    <location>
        <begin position="40"/>
        <end position="60"/>
    </location>
</feature>
<dbReference type="SMART" id="SM00387">
    <property type="entry name" value="HATPase_c"/>
    <property type="match status" value="1"/>
</dbReference>
<evidence type="ECO:0000256" key="9">
    <source>
        <dbReference type="PROSITE-ProRule" id="PRU00169"/>
    </source>
</evidence>
<protein>
    <recommendedName>
        <fullName evidence="2">histidine kinase</fullName>
        <ecNumber evidence="2">2.7.13.3</ecNumber>
    </recommendedName>
</protein>
<accession>A0A562WR27</accession>
<dbReference type="InterPro" id="IPR035965">
    <property type="entry name" value="PAS-like_dom_sf"/>
</dbReference>
<keyword evidence="7" id="KW-0067">ATP-binding</keyword>
<dbReference type="AlphaFoldDB" id="A0A562WR27"/>
<dbReference type="InterPro" id="IPR036097">
    <property type="entry name" value="HisK_dim/P_sf"/>
</dbReference>
<keyword evidence="4" id="KW-0808">Transferase</keyword>
<dbReference type="PANTHER" id="PTHR43065:SF46">
    <property type="entry name" value="C4-DICARBOXYLATE TRANSPORT SENSOR PROTEIN DCTB"/>
    <property type="match status" value="1"/>
</dbReference>
<dbReference type="GO" id="GO:0005524">
    <property type="term" value="F:ATP binding"/>
    <property type="evidence" value="ECO:0007669"/>
    <property type="project" value="UniProtKB-KW"/>
</dbReference>
<evidence type="ECO:0000313" key="15">
    <source>
        <dbReference type="Proteomes" id="UP000319449"/>
    </source>
</evidence>
<dbReference type="OrthoDB" id="9806821at2"/>
<feature type="transmembrane region" description="Helical" evidence="10">
    <location>
        <begin position="15"/>
        <end position="33"/>
    </location>
</feature>
<dbReference type="SMART" id="SM00065">
    <property type="entry name" value="GAF"/>
    <property type="match status" value="1"/>
</dbReference>
<dbReference type="Proteomes" id="UP000319449">
    <property type="component" value="Unassembled WGS sequence"/>
</dbReference>
<sequence length="751" mass="82814">MTAIDIDQLKARVRLAIIVIVGTVILATTCGLVTERMQACLAIALFLLVAILIGLLFRHLDHLRDAHGMLSKQQSELLTKAAQIDAANDAILLIDLDGRLHSFNQALCQLTGYAENELRGRRLQEFKPPEYAEQVTGNIRLLGQVGEAIFDSAYLTKEGTIVPVEVRARTMTSEGRPMILTVVRDITQRQRDELRTRTRSKILEEMATGTPLESLLTHIVRLVEQELPGSLCSIMLADGTGHLRHGAAPGLSEAYNLAVDGLRIANKMGSCGTAAFLRKRVAVEDIETHPYWKGFKPARDEGLRACWSEPILSADGNLLGTLAIYYREPRQQRAEEIRVAESAAHLAGIAIGRVNEEKRRKVLEEQLLHIQKIEAIGQLAGGIAHDFNNLLTPIIGYAEMLKQGDSDDPSYLRKVEGILSAALKAGELTRRLLTFGRKQVLRVEPFDLNQVIVAFREILSRTIRENIAIDLRLSGSATRIRADRGQIEQILLNLAVNAQDAISGNGTITIESGHVILDEEYTRVYPGMKTGPYILLAISDNGRGMEDEVLNHIFEPFFTTKPVGQGTGLGLATVYGIVKQHEGSVKVRSRVGTGSTFTILLPEARTTDDREQTAPMPSPADFSGLAGKTILVIDDNQLVREMVVELLRSIGSNILVATSPTEALELTTGVTAIDLLVTDVVMPDMNGPELYDRLQEKFPDIPVLFMSGYTNSFVLHHGTLEEELSFLQKPFTAEQLLDRVRQVLQKERATA</sequence>
<dbReference type="RefSeq" id="WP_145018107.1">
    <property type="nucleotide sequence ID" value="NZ_VLLN01000003.1"/>
</dbReference>
<evidence type="ECO:0000313" key="14">
    <source>
        <dbReference type="EMBL" id="TWJ32688.1"/>
    </source>
</evidence>
<keyword evidence="3 9" id="KW-0597">Phosphoprotein</keyword>
<feature type="domain" description="PAS" evidence="13">
    <location>
        <begin position="84"/>
        <end position="146"/>
    </location>
</feature>
<proteinExistence type="predicted"/>
<evidence type="ECO:0000256" key="5">
    <source>
        <dbReference type="ARBA" id="ARBA00022741"/>
    </source>
</evidence>
<dbReference type="SUPFAM" id="SSF55785">
    <property type="entry name" value="PYP-like sensor domain (PAS domain)"/>
    <property type="match status" value="1"/>
</dbReference>
<evidence type="ECO:0000256" key="8">
    <source>
        <dbReference type="ARBA" id="ARBA00023012"/>
    </source>
</evidence>
<dbReference type="InterPro" id="IPR003661">
    <property type="entry name" value="HisK_dim/P_dom"/>
</dbReference>
<feature type="domain" description="Histidine kinase" evidence="11">
    <location>
        <begin position="382"/>
        <end position="605"/>
    </location>
</feature>
<dbReference type="InterPro" id="IPR029016">
    <property type="entry name" value="GAF-like_dom_sf"/>
</dbReference>
<reference evidence="14 15" key="1">
    <citation type="submission" date="2019-07" db="EMBL/GenBank/DDBJ databases">
        <title>Genomic Encyclopedia of Archaeal and Bacterial Type Strains, Phase II (KMG-II): from individual species to whole genera.</title>
        <authorList>
            <person name="Goeker M."/>
        </authorList>
    </citation>
    <scope>NUCLEOTIDE SEQUENCE [LARGE SCALE GENOMIC DNA]</scope>
    <source>
        <strain evidence="14 15">ATCC BAA-1139</strain>
    </source>
</reference>
<dbReference type="Gene3D" id="3.30.565.10">
    <property type="entry name" value="Histidine kinase-like ATPase, C-terminal domain"/>
    <property type="match status" value="1"/>
</dbReference>
<keyword evidence="10" id="KW-1133">Transmembrane helix</keyword>
<dbReference type="SMART" id="SM00388">
    <property type="entry name" value="HisKA"/>
    <property type="match status" value="1"/>
</dbReference>
<dbReference type="SUPFAM" id="SSF55874">
    <property type="entry name" value="ATPase domain of HSP90 chaperone/DNA topoisomerase II/histidine kinase"/>
    <property type="match status" value="1"/>
</dbReference>
<evidence type="ECO:0000256" key="4">
    <source>
        <dbReference type="ARBA" id="ARBA00022679"/>
    </source>
</evidence>
<evidence type="ECO:0000256" key="6">
    <source>
        <dbReference type="ARBA" id="ARBA00022777"/>
    </source>
</evidence>
<dbReference type="Pfam" id="PF02518">
    <property type="entry name" value="HATPase_c"/>
    <property type="match status" value="1"/>
</dbReference>
<dbReference type="PANTHER" id="PTHR43065">
    <property type="entry name" value="SENSOR HISTIDINE KINASE"/>
    <property type="match status" value="1"/>
</dbReference>
<organism evidence="14 15">
    <name type="scientific">Geobacter argillaceus</name>
    <dbReference type="NCBI Taxonomy" id="345631"/>
    <lineage>
        <taxon>Bacteria</taxon>
        <taxon>Pseudomonadati</taxon>
        <taxon>Thermodesulfobacteriota</taxon>
        <taxon>Desulfuromonadia</taxon>
        <taxon>Geobacterales</taxon>
        <taxon>Geobacteraceae</taxon>
        <taxon>Geobacter</taxon>
    </lineage>
</organism>
<dbReference type="SMART" id="SM00448">
    <property type="entry name" value="REC"/>
    <property type="match status" value="1"/>
</dbReference>
<evidence type="ECO:0000259" key="13">
    <source>
        <dbReference type="PROSITE" id="PS50112"/>
    </source>
</evidence>
<dbReference type="CDD" id="cd00130">
    <property type="entry name" value="PAS"/>
    <property type="match status" value="1"/>
</dbReference>
<evidence type="ECO:0000256" key="2">
    <source>
        <dbReference type="ARBA" id="ARBA00012438"/>
    </source>
</evidence>
<evidence type="ECO:0000259" key="12">
    <source>
        <dbReference type="PROSITE" id="PS50110"/>
    </source>
</evidence>
<comment type="catalytic activity">
    <reaction evidence="1">
        <text>ATP + protein L-histidine = ADP + protein N-phospho-L-histidine.</text>
        <dbReference type="EC" id="2.7.13.3"/>
    </reaction>
</comment>
<evidence type="ECO:0000256" key="10">
    <source>
        <dbReference type="SAM" id="Phobius"/>
    </source>
</evidence>
<keyword evidence="5" id="KW-0547">Nucleotide-binding</keyword>
<keyword evidence="8" id="KW-0902">Two-component regulatory system</keyword>
<dbReference type="Gene3D" id="3.30.450.20">
    <property type="entry name" value="PAS domain"/>
    <property type="match status" value="1"/>
</dbReference>
<dbReference type="CDD" id="cd00082">
    <property type="entry name" value="HisKA"/>
    <property type="match status" value="1"/>
</dbReference>
<dbReference type="GO" id="GO:0000155">
    <property type="term" value="F:phosphorelay sensor kinase activity"/>
    <property type="evidence" value="ECO:0007669"/>
    <property type="project" value="InterPro"/>
</dbReference>
<dbReference type="Gene3D" id="3.40.50.2300">
    <property type="match status" value="1"/>
</dbReference>
<feature type="modified residue" description="4-aspartylphosphate" evidence="9">
    <location>
        <position position="679"/>
    </location>
</feature>
<dbReference type="EMBL" id="VLLN01000003">
    <property type="protein sequence ID" value="TWJ32688.1"/>
    <property type="molecule type" value="Genomic_DNA"/>
</dbReference>
<dbReference type="InterPro" id="IPR000014">
    <property type="entry name" value="PAS"/>
</dbReference>
<dbReference type="PROSITE" id="PS50112">
    <property type="entry name" value="PAS"/>
    <property type="match status" value="1"/>
</dbReference>
<dbReference type="PRINTS" id="PR00344">
    <property type="entry name" value="BCTRLSENSOR"/>
</dbReference>
<dbReference type="PROSITE" id="PS50110">
    <property type="entry name" value="RESPONSE_REGULATORY"/>
    <property type="match status" value="1"/>
</dbReference>
<dbReference type="Pfam" id="PF00512">
    <property type="entry name" value="HisKA"/>
    <property type="match status" value="1"/>
</dbReference>
<dbReference type="Gene3D" id="1.10.287.130">
    <property type="match status" value="1"/>
</dbReference>
<evidence type="ECO:0000256" key="7">
    <source>
        <dbReference type="ARBA" id="ARBA00022840"/>
    </source>
</evidence>
<keyword evidence="10" id="KW-0472">Membrane</keyword>
<evidence type="ECO:0000256" key="3">
    <source>
        <dbReference type="ARBA" id="ARBA00022553"/>
    </source>
</evidence>
<name>A0A562WR27_9BACT</name>
<comment type="caution">
    <text evidence="14">The sequence shown here is derived from an EMBL/GenBank/DDBJ whole genome shotgun (WGS) entry which is preliminary data.</text>
</comment>
<keyword evidence="15" id="KW-1185">Reference proteome</keyword>
<dbReference type="InterPro" id="IPR001789">
    <property type="entry name" value="Sig_transdc_resp-reg_receiver"/>
</dbReference>
<dbReference type="SUPFAM" id="SSF52172">
    <property type="entry name" value="CheY-like"/>
    <property type="match status" value="1"/>
</dbReference>
<dbReference type="Gene3D" id="3.30.450.40">
    <property type="match status" value="1"/>
</dbReference>
<dbReference type="PROSITE" id="PS50109">
    <property type="entry name" value="HIS_KIN"/>
    <property type="match status" value="1"/>
</dbReference>
<keyword evidence="6 14" id="KW-0418">Kinase</keyword>
<dbReference type="SMART" id="SM00091">
    <property type="entry name" value="PAS"/>
    <property type="match status" value="1"/>
</dbReference>
<dbReference type="EC" id="2.7.13.3" evidence="2"/>
<dbReference type="InterPro" id="IPR004358">
    <property type="entry name" value="Sig_transdc_His_kin-like_C"/>
</dbReference>
<dbReference type="SUPFAM" id="SSF55781">
    <property type="entry name" value="GAF domain-like"/>
    <property type="match status" value="1"/>
</dbReference>
<dbReference type="Pfam" id="PF13185">
    <property type="entry name" value="GAF_2"/>
    <property type="match status" value="1"/>
</dbReference>
<dbReference type="InterPro" id="IPR003018">
    <property type="entry name" value="GAF"/>
</dbReference>